<evidence type="ECO:0008006" key="4">
    <source>
        <dbReference type="Google" id="ProtNLM"/>
    </source>
</evidence>
<name>A0ABR2L9S8_9EUKA</name>
<protein>
    <recommendedName>
        <fullName evidence="4">Guanylate cyclase domain-containing protein</fullName>
    </recommendedName>
</protein>
<proteinExistence type="predicted"/>
<feature type="transmembrane region" description="Helical" evidence="1">
    <location>
        <begin position="700"/>
        <end position="719"/>
    </location>
</feature>
<feature type="transmembrane region" description="Helical" evidence="1">
    <location>
        <begin position="194"/>
        <end position="215"/>
    </location>
</feature>
<feature type="transmembrane region" description="Helical" evidence="1">
    <location>
        <begin position="252"/>
        <end position="270"/>
    </location>
</feature>
<dbReference type="Proteomes" id="UP001470230">
    <property type="component" value="Unassembled WGS sequence"/>
</dbReference>
<keyword evidence="1" id="KW-0472">Membrane</keyword>
<gene>
    <name evidence="2" type="ORF">M9Y10_002058</name>
</gene>
<feature type="transmembrane region" description="Helical" evidence="1">
    <location>
        <begin position="132"/>
        <end position="154"/>
    </location>
</feature>
<keyword evidence="3" id="KW-1185">Reference proteome</keyword>
<sequence length="1262" mass="147734">MDHENEGVARFSKAPTTIELRVMYFIEHTYMVVRKHPFANNVVTFLFFIFLYLNTIISFLAKEEKVKLSSKGINAISFITSLNFINSDPYEVKVSLIFVTLAVFTIFFISIFSFSVSIAYRHVLINTFQIMIIYLIPPLFIIFVSVFQHSYMTINNNWSAALYFGIFGHSLFIFIVTMTALFSCMSPYICNHPFFQRSFLSASVTLFYIVIISHLDCYFFTLNSGMQIARVVLSFLFCIFILVMIPYYNRNLNAGLFSFTFFNFLTSLTVKVWPNLQLFCLIYIPISLVVTAIIFYIIFPLYFKKWYPEQAIFFEFFLGHFEKAFQLLDQIQNPSDIDSKNISNVISIAFHFHSTKLPSLLQYYFSCKKFYVGDMIHMWIILHLYNTGHHGQTPIFSSLIETNERKINRLEEEFWYDAWLSDVTNLPIISSSLGRKMMNMNLMIYQQNHLIKEAFPNLTNPVQYGNKKQHLMYEKEFKLKESQSTKYLFKKFFRFHEIILVITIVLYAIYMIFSQIHLIILSNQSDTYRNLIEFTNEFYSYHLKRIHPPEVMYEKFNETISTELRKIYQFYTDTGFISKFENYYRALVSTTNFPVKLFKEFVDSFSETLCQFLGAFQPFIDSTHKKLRIWYIVFLTIFSVLAVIPPIISYCNLNRKMVKLYEKFRIIPKNVILKIGNIDPHLSPFDKHWVNHGYSVCKSYPLTLIIIFIYFLLSSLYVFVTYNCALFGWNSLERTESSIYAMSCAHRIPINLVLAAYSEPTEAINTAQQLANDFLSDHRLYFMMSKFPQSFYDLIGSVIFNPNTTSSISTNETSFAVDQICDLIINESTMDTFTVTYQYQRVCFYIVELGLFTFLVLYIIIQISPISNCEVKMGEYLYTKIRDQITTTSQNENDSNESLSESIYISDNENMKDLNVDSIGETELDDIQIDIFSEISANNTQKVNLKGKWSIDDVPIVIIIIDDSFELKYQTKLAKQITQIEKGENFRNSNLDHSIIFDIEEAFKNYQNERGSSLSIPFGNQQSLIIYPFYKTKKLLDYIMVVESKQPPNASIQTLNKLNHAFYSIYPKIIPLNQTFPFEIQSNGRPFFILFIQLIGFNEWCDKTDLIIVEKFRKDISKIFDNLLMNESNFCRVRESSDLIVIMMNRETKLSIWKILEACSEFGNNVLEMIQKLTSEYDASSIHGCVLLFKIREPNYYFTSRKCIRTDFKGDSVFSGESRLINCKPEIVNYTSQKKELKVSNTTKLKTCYTPNGEEYELLIVV</sequence>
<evidence type="ECO:0000313" key="2">
    <source>
        <dbReference type="EMBL" id="KAK8899736.1"/>
    </source>
</evidence>
<keyword evidence="1" id="KW-1133">Transmembrane helix</keyword>
<feature type="transmembrane region" description="Helical" evidence="1">
    <location>
        <begin position="842"/>
        <end position="861"/>
    </location>
</feature>
<reference evidence="2 3" key="1">
    <citation type="submission" date="2024-04" db="EMBL/GenBank/DDBJ databases">
        <title>Tritrichomonas musculus Genome.</title>
        <authorList>
            <person name="Alves-Ferreira E."/>
            <person name="Grigg M."/>
            <person name="Lorenzi H."/>
            <person name="Galac M."/>
        </authorList>
    </citation>
    <scope>NUCLEOTIDE SEQUENCE [LARGE SCALE GENOMIC DNA]</scope>
    <source>
        <strain evidence="2 3">EAF2021</strain>
    </source>
</reference>
<keyword evidence="1" id="KW-0812">Transmembrane</keyword>
<feature type="transmembrane region" description="Helical" evidence="1">
    <location>
        <begin position="498"/>
        <end position="520"/>
    </location>
</feature>
<feature type="transmembrane region" description="Helical" evidence="1">
    <location>
        <begin position="38"/>
        <end position="61"/>
    </location>
</feature>
<evidence type="ECO:0000256" key="1">
    <source>
        <dbReference type="SAM" id="Phobius"/>
    </source>
</evidence>
<feature type="transmembrane region" description="Helical" evidence="1">
    <location>
        <begin position="629"/>
        <end position="653"/>
    </location>
</feature>
<accession>A0ABR2L9S8</accession>
<feature type="transmembrane region" description="Helical" evidence="1">
    <location>
        <begin position="97"/>
        <end position="120"/>
    </location>
</feature>
<feature type="transmembrane region" description="Helical" evidence="1">
    <location>
        <begin position="276"/>
        <end position="299"/>
    </location>
</feature>
<feature type="transmembrane region" description="Helical" evidence="1">
    <location>
        <begin position="227"/>
        <end position="245"/>
    </location>
</feature>
<feature type="transmembrane region" description="Helical" evidence="1">
    <location>
        <begin position="160"/>
        <end position="182"/>
    </location>
</feature>
<dbReference type="EMBL" id="JAPFFF010000001">
    <property type="protein sequence ID" value="KAK8899736.1"/>
    <property type="molecule type" value="Genomic_DNA"/>
</dbReference>
<evidence type="ECO:0000313" key="3">
    <source>
        <dbReference type="Proteomes" id="UP001470230"/>
    </source>
</evidence>
<comment type="caution">
    <text evidence="2">The sequence shown here is derived from an EMBL/GenBank/DDBJ whole genome shotgun (WGS) entry which is preliminary data.</text>
</comment>
<organism evidence="2 3">
    <name type="scientific">Tritrichomonas musculus</name>
    <dbReference type="NCBI Taxonomy" id="1915356"/>
    <lineage>
        <taxon>Eukaryota</taxon>
        <taxon>Metamonada</taxon>
        <taxon>Parabasalia</taxon>
        <taxon>Tritrichomonadida</taxon>
        <taxon>Tritrichomonadidae</taxon>
        <taxon>Tritrichomonas</taxon>
    </lineage>
</organism>